<dbReference type="GO" id="GO:0005634">
    <property type="term" value="C:nucleus"/>
    <property type="evidence" value="ECO:0007669"/>
    <property type="project" value="TreeGrafter"/>
</dbReference>
<evidence type="ECO:0000259" key="4">
    <source>
        <dbReference type="Pfam" id="PF25449"/>
    </source>
</evidence>
<dbReference type="PANTHER" id="PTHR15885">
    <property type="entry name" value="COILED-COIL DOMAIN-CONTAINING PROTEIN 174"/>
    <property type="match status" value="1"/>
</dbReference>
<dbReference type="AlphaFoldDB" id="A0A834NCC8"/>
<name>A0A834NCC8_VESGE</name>
<dbReference type="EMBL" id="JACSDZ010000005">
    <property type="protein sequence ID" value="KAF7403790.1"/>
    <property type="molecule type" value="Genomic_DNA"/>
</dbReference>
<feature type="compositionally biased region" description="Low complexity" evidence="3">
    <location>
        <begin position="293"/>
        <end position="302"/>
    </location>
</feature>
<feature type="domain" description="CCDC174 alpha/beta GRSR" evidence="4">
    <location>
        <begin position="129"/>
        <end position="157"/>
    </location>
</feature>
<evidence type="ECO:0000256" key="1">
    <source>
        <dbReference type="ARBA" id="ARBA00023054"/>
    </source>
</evidence>
<dbReference type="Pfam" id="PF13300">
    <property type="entry name" value="DUF4078"/>
    <property type="match status" value="1"/>
</dbReference>
<evidence type="ECO:0000313" key="6">
    <source>
        <dbReference type="Proteomes" id="UP000617340"/>
    </source>
</evidence>
<evidence type="ECO:0000313" key="5">
    <source>
        <dbReference type="EMBL" id="KAF7403790.1"/>
    </source>
</evidence>
<feature type="region of interest" description="Disordered" evidence="3">
    <location>
        <begin position="277"/>
        <end position="302"/>
    </location>
</feature>
<accession>A0A834NCC8</accession>
<evidence type="ECO:0000256" key="3">
    <source>
        <dbReference type="SAM" id="MobiDB-lite"/>
    </source>
</evidence>
<protein>
    <recommendedName>
        <fullName evidence="4">CCDC174 alpha/beta GRSR domain-containing protein</fullName>
    </recommendedName>
</protein>
<dbReference type="Pfam" id="PF25449">
    <property type="entry name" value="CCDC174_GRSR"/>
    <property type="match status" value="1"/>
</dbReference>
<comment type="caution">
    <text evidence="5">The sequence shown here is derived from an EMBL/GenBank/DDBJ whole genome shotgun (WGS) entry which is preliminary data.</text>
</comment>
<sequence>MNVAKKINVNFSSLVGLKAELLRKQTEVKEAKAHIETTQTTKLKRKIKQVKSDHKNSTKELTDVEDINAHKKSKLVLEAKARLYTKLKKSKNSNENFLVDFTNKSDESEEEILKEDDYDDMFVDPDDSWVEYEDCFGRTRKCLAKDLPLMREKDELLKQEITKKHMQQNESNIEETQQIKEPEIDIMRRKWEEQTQKLAEKADIHYQDILFDEARAHGVGYYAFSQDEEERAKQQENLTNLRKDTEQKQKHIKELKDLKEKMEQNRLKAARIRQRIRAGLPAEPEENLQDDPTNTTDISNDINTTNNISLVQENKISRDDPHKQDINIDNEKTKEEKIKVLEEVLENQRVWREMSQEEWVYKCRKERNLEFAPAYNDKILNSNFVKATQPNHTVVSNQVSNQTNSLIFSNISSSNQNTSMDNSSNSINVSKQMCSNSNDQQNDSLTEQLFDTNTNVPLITYPHMYYRENDTAAKTLKYNSNPKNQPSQSINNVLNKTINEEKIAAGLRYLREKYEQSQNH</sequence>
<gene>
    <name evidence="5" type="ORF">HZH68_006584</name>
</gene>
<proteinExistence type="predicted"/>
<keyword evidence="1 2" id="KW-0175">Coiled coil</keyword>
<evidence type="ECO:0000256" key="2">
    <source>
        <dbReference type="SAM" id="Coils"/>
    </source>
</evidence>
<dbReference type="Proteomes" id="UP000617340">
    <property type="component" value="Unassembled WGS sequence"/>
</dbReference>
<organism evidence="5 6">
    <name type="scientific">Vespula germanica</name>
    <name type="common">German yellow jacket</name>
    <name type="synonym">Paravespula germanica</name>
    <dbReference type="NCBI Taxonomy" id="30212"/>
    <lineage>
        <taxon>Eukaryota</taxon>
        <taxon>Metazoa</taxon>
        <taxon>Ecdysozoa</taxon>
        <taxon>Arthropoda</taxon>
        <taxon>Hexapoda</taxon>
        <taxon>Insecta</taxon>
        <taxon>Pterygota</taxon>
        <taxon>Neoptera</taxon>
        <taxon>Endopterygota</taxon>
        <taxon>Hymenoptera</taxon>
        <taxon>Apocrita</taxon>
        <taxon>Aculeata</taxon>
        <taxon>Vespoidea</taxon>
        <taxon>Vespidae</taxon>
        <taxon>Vespinae</taxon>
        <taxon>Vespula</taxon>
    </lineage>
</organism>
<feature type="coiled-coil region" evidence="2">
    <location>
        <begin position="224"/>
        <end position="275"/>
    </location>
</feature>
<keyword evidence="6" id="KW-1185">Reference proteome</keyword>
<dbReference type="PANTHER" id="PTHR15885:SF1">
    <property type="entry name" value="COILED-COIL DOMAIN-CONTAINING PROTEIN 174"/>
    <property type="match status" value="1"/>
</dbReference>
<dbReference type="InterPro" id="IPR057464">
    <property type="entry name" value="CCDC174_GRSR"/>
</dbReference>
<reference evidence="5" key="1">
    <citation type="journal article" date="2020" name="G3 (Bethesda)">
        <title>High-Quality Assemblies for Three Invasive Social Wasps from the &lt;i&gt;Vespula&lt;/i&gt; Genus.</title>
        <authorList>
            <person name="Harrop T.W.R."/>
            <person name="Guhlin J."/>
            <person name="McLaughlin G.M."/>
            <person name="Permina E."/>
            <person name="Stockwell P."/>
            <person name="Gilligan J."/>
            <person name="Le Lec M.F."/>
            <person name="Gruber M.A.M."/>
            <person name="Quinn O."/>
            <person name="Lovegrove M."/>
            <person name="Duncan E.J."/>
            <person name="Remnant E.J."/>
            <person name="Van Eeckhoven J."/>
            <person name="Graham B."/>
            <person name="Knapp R.A."/>
            <person name="Langford K.W."/>
            <person name="Kronenberg Z."/>
            <person name="Press M.O."/>
            <person name="Eacker S.M."/>
            <person name="Wilson-Rankin E.E."/>
            <person name="Purcell J."/>
            <person name="Lester P.J."/>
            <person name="Dearden P.K."/>
        </authorList>
    </citation>
    <scope>NUCLEOTIDE SEQUENCE</scope>
    <source>
        <strain evidence="5">Linc-1</strain>
    </source>
</reference>
<dbReference type="InterPro" id="IPR025066">
    <property type="entry name" value="CCDC174-like"/>
</dbReference>